<organism evidence="2 3">
    <name type="scientific">Paspalum notatum var. saurae</name>
    <dbReference type="NCBI Taxonomy" id="547442"/>
    <lineage>
        <taxon>Eukaryota</taxon>
        <taxon>Viridiplantae</taxon>
        <taxon>Streptophyta</taxon>
        <taxon>Embryophyta</taxon>
        <taxon>Tracheophyta</taxon>
        <taxon>Spermatophyta</taxon>
        <taxon>Magnoliopsida</taxon>
        <taxon>Liliopsida</taxon>
        <taxon>Poales</taxon>
        <taxon>Poaceae</taxon>
        <taxon>PACMAD clade</taxon>
        <taxon>Panicoideae</taxon>
        <taxon>Andropogonodae</taxon>
        <taxon>Paspaleae</taxon>
        <taxon>Paspalinae</taxon>
        <taxon>Paspalum</taxon>
    </lineage>
</organism>
<feature type="domain" description="DUF6598" evidence="1">
    <location>
        <begin position="29"/>
        <end position="82"/>
    </location>
</feature>
<accession>A0AAQ3TAE2</accession>
<dbReference type="EMBL" id="CP144748">
    <property type="protein sequence ID" value="WVZ68214.1"/>
    <property type="molecule type" value="Genomic_DNA"/>
</dbReference>
<proteinExistence type="predicted"/>
<keyword evidence="3" id="KW-1185">Reference proteome</keyword>
<evidence type="ECO:0000313" key="3">
    <source>
        <dbReference type="Proteomes" id="UP001341281"/>
    </source>
</evidence>
<protein>
    <recommendedName>
        <fullName evidence="1">DUF6598 domain-containing protein</fullName>
    </recommendedName>
</protein>
<reference evidence="2 3" key="1">
    <citation type="submission" date="2024-02" db="EMBL/GenBank/DDBJ databases">
        <title>High-quality chromosome-scale genome assembly of Pensacola bahiagrass (Paspalum notatum Flugge var. saurae).</title>
        <authorList>
            <person name="Vega J.M."/>
            <person name="Podio M."/>
            <person name="Orjuela J."/>
            <person name="Siena L.A."/>
            <person name="Pessino S.C."/>
            <person name="Combes M.C."/>
            <person name="Mariac C."/>
            <person name="Albertini E."/>
            <person name="Pupilli F."/>
            <person name="Ortiz J.P.A."/>
            <person name="Leblanc O."/>
        </authorList>
    </citation>
    <scope>NUCLEOTIDE SEQUENCE [LARGE SCALE GENOMIC DNA]</scope>
    <source>
        <strain evidence="2">R1</strain>
        <tissue evidence="2">Leaf</tissue>
    </source>
</reference>
<name>A0AAQ3TAE2_PASNO</name>
<dbReference type="PANTHER" id="PTHR33065">
    <property type="entry name" value="OS07G0486400 PROTEIN"/>
    <property type="match status" value="1"/>
</dbReference>
<feature type="domain" description="DUF6598" evidence="1">
    <location>
        <begin position="83"/>
        <end position="224"/>
    </location>
</feature>
<gene>
    <name evidence="2" type="ORF">U9M48_017177</name>
</gene>
<evidence type="ECO:0000313" key="2">
    <source>
        <dbReference type="EMBL" id="WVZ68214.1"/>
    </source>
</evidence>
<dbReference type="PANTHER" id="PTHR33065:SF88">
    <property type="entry name" value="OS11G0104220 PROTEIN"/>
    <property type="match status" value="1"/>
</dbReference>
<sequence length="254" mass="28324">MSRATCKETIVPPMRYTFHIPEDAISEQLLQIFSVHVSSLNEGEGLHWPLHVYGLIAARDCLDPRRNYLFQRSRENCQTITKELKAKDETESEDKVLAFDVLTSQHGGSYWGRPPPIVTSFLLGKRIELGFTFALLSASVEATISVEVLARSEDGSMPEWPEDIRGIISAHTASLPQGNVLLLDSKDGQMLINDSGVIMLSRKVVCVELSGKLRVQFDVFYPDGLKSTLSPNASLKIKCAIKCATVLYRRQREG</sequence>
<dbReference type="Proteomes" id="UP001341281">
    <property type="component" value="Chromosome 04"/>
</dbReference>
<evidence type="ECO:0000259" key="1">
    <source>
        <dbReference type="Pfam" id="PF20241"/>
    </source>
</evidence>
<dbReference type="Pfam" id="PF20241">
    <property type="entry name" value="DUF6598"/>
    <property type="match status" value="2"/>
</dbReference>
<dbReference type="InterPro" id="IPR046533">
    <property type="entry name" value="DUF6598"/>
</dbReference>
<dbReference type="AlphaFoldDB" id="A0AAQ3TAE2"/>